<dbReference type="PANTHER" id="PTHR43075:SF1">
    <property type="entry name" value="FORMATE LYASE ACTIVATING ENZYME, PUTATIVE (AFU_ORTHOLOGUE AFUA_2G15630)-RELATED"/>
    <property type="match status" value="1"/>
</dbReference>
<accession>A0A5K8A5Q9</accession>
<dbReference type="RefSeq" id="WP_155309146.1">
    <property type="nucleotide sequence ID" value="NZ_AP021879.1"/>
</dbReference>
<dbReference type="GO" id="GO:0046872">
    <property type="term" value="F:metal ion binding"/>
    <property type="evidence" value="ECO:0007669"/>
    <property type="project" value="UniProtKB-KW"/>
</dbReference>
<evidence type="ECO:0000313" key="7">
    <source>
        <dbReference type="Proteomes" id="UP000422108"/>
    </source>
</evidence>
<dbReference type="Proteomes" id="UP000422108">
    <property type="component" value="Chromosome"/>
</dbReference>
<evidence type="ECO:0000256" key="1">
    <source>
        <dbReference type="ARBA" id="ARBA00022691"/>
    </source>
</evidence>
<dbReference type="EMBL" id="AP021879">
    <property type="protein sequence ID" value="BBO87728.1"/>
    <property type="molecule type" value="Genomic_DNA"/>
</dbReference>
<dbReference type="SFLD" id="SFLDS00029">
    <property type="entry name" value="Radical_SAM"/>
    <property type="match status" value="1"/>
</dbReference>
<dbReference type="InterPro" id="IPR013785">
    <property type="entry name" value="Aldolase_TIM"/>
</dbReference>
<dbReference type="InterPro" id="IPR058240">
    <property type="entry name" value="rSAM_sf"/>
</dbReference>
<dbReference type="PIRSF" id="PIRSF004869">
    <property type="entry name" value="PflX_prd"/>
    <property type="match status" value="1"/>
</dbReference>
<dbReference type="PANTHER" id="PTHR43075">
    <property type="entry name" value="FORMATE LYASE ACTIVATING ENZYME, PUTATIVE (AFU_ORTHOLOGUE AFUA_2G15630)-RELATED"/>
    <property type="match status" value="1"/>
</dbReference>
<comment type="cofactor">
    <cofactor evidence="5">
        <name>[4Fe-4S] cluster</name>
        <dbReference type="ChEBI" id="CHEBI:49883"/>
    </cofactor>
    <text evidence="5">Binds 1 [4Fe-4S] cluster. The cluster is coordinated with 3 cysteines and an exchangeable S-adenosyl-L-methionine.</text>
</comment>
<dbReference type="Gene3D" id="3.20.20.70">
    <property type="entry name" value="Aldolase class I"/>
    <property type="match status" value="1"/>
</dbReference>
<organism evidence="6 7">
    <name type="scientific">Desulfosarcina ovata subsp. ovata</name>
    <dbReference type="NCBI Taxonomy" id="2752305"/>
    <lineage>
        <taxon>Bacteria</taxon>
        <taxon>Pseudomonadati</taxon>
        <taxon>Thermodesulfobacteriota</taxon>
        <taxon>Desulfobacteria</taxon>
        <taxon>Desulfobacterales</taxon>
        <taxon>Desulfosarcinaceae</taxon>
        <taxon>Desulfosarcina</taxon>
    </lineage>
</organism>
<feature type="binding site" evidence="5">
    <location>
        <position position="90"/>
    </location>
    <ligand>
        <name>[4Fe-4S] cluster</name>
        <dbReference type="ChEBI" id="CHEBI:49883"/>
        <note>4Fe-4S-S-AdoMet</note>
    </ligand>
</feature>
<feature type="binding site" evidence="5">
    <location>
        <position position="86"/>
    </location>
    <ligand>
        <name>[4Fe-4S] cluster</name>
        <dbReference type="ChEBI" id="CHEBI:49883"/>
        <note>4Fe-4S-S-AdoMet</note>
    </ligand>
</feature>
<keyword evidence="2 5" id="KW-0479">Metal-binding</keyword>
<dbReference type="SFLD" id="SFLDG01099">
    <property type="entry name" value="Uncharacterised_Radical_SAM_Su"/>
    <property type="match status" value="1"/>
</dbReference>
<protein>
    <submittedName>
        <fullName evidence="6">Radical SAM protein</fullName>
    </submittedName>
</protein>
<keyword evidence="4 5" id="KW-0411">Iron-sulfur</keyword>
<dbReference type="SUPFAM" id="SSF102114">
    <property type="entry name" value="Radical SAM enzymes"/>
    <property type="match status" value="1"/>
</dbReference>
<dbReference type="GO" id="GO:0051536">
    <property type="term" value="F:iron-sulfur cluster binding"/>
    <property type="evidence" value="ECO:0007669"/>
    <property type="project" value="UniProtKB-KW"/>
</dbReference>
<feature type="binding site" evidence="5">
    <location>
        <position position="93"/>
    </location>
    <ligand>
        <name>[4Fe-4S] cluster</name>
        <dbReference type="ChEBI" id="CHEBI:49883"/>
        <note>4Fe-4S-S-AdoMet</note>
    </ligand>
</feature>
<dbReference type="InterPro" id="IPR040085">
    <property type="entry name" value="MJ0674-like"/>
</dbReference>
<dbReference type="GO" id="GO:0003824">
    <property type="term" value="F:catalytic activity"/>
    <property type="evidence" value="ECO:0007669"/>
    <property type="project" value="InterPro"/>
</dbReference>
<reference evidence="6 7" key="1">
    <citation type="submission" date="2019-11" db="EMBL/GenBank/DDBJ databases">
        <title>Comparative genomics of hydrocarbon-degrading Desulfosarcina strains.</title>
        <authorList>
            <person name="Watanabe M."/>
            <person name="Kojima H."/>
            <person name="Fukui M."/>
        </authorList>
    </citation>
    <scope>NUCLEOTIDE SEQUENCE [LARGE SCALE GENOMIC DNA]</scope>
    <source>
        <strain evidence="7">oXyS1</strain>
    </source>
</reference>
<keyword evidence="3 5" id="KW-0408">Iron</keyword>
<dbReference type="InterPro" id="IPR016431">
    <property type="entry name" value="Pyrv-formate_lyase-activ_prd"/>
</dbReference>
<evidence type="ECO:0000256" key="3">
    <source>
        <dbReference type="ARBA" id="ARBA00023004"/>
    </source>
</evidence>
<dbReference type="InterPro" id="IPR007197">
    <property type="entry name" value="rSAM"/>
</dbReference>
<keyword evidence="7" id="KW-1185">Reference proteome</keyword>
<gene>
    <name evidence="6" type="ORF">DSCOOX_09080</name>
</gene>
<proteinExistence type="predicted"/>
<evidence type="ECO:0000256" key="5">
    <source>
        <dbReference type="PIRSR" id="PIRSR004869-50"/>
    </source>
</evidence>
<evidence type="ECO:0000256" key="4">
    <source>
        <dbReference type="ARBA" id="ARBA00023014"/>
    </source>
</evidence>
<keyword evidence="1 5" id="KW-0949">S-adenosyl-L-methionine</keyword>
<evidence type="ECO:0000313" key="6">
    <source>
        <dbReference type="EMBL" id="BBO87728.1"/>
    </source>
</evidence>
<dbReference type="AlphaFoldDB" id="A0A5K8A5Q9"/>
<name>A0A5K8A5Q9_9BACT</name>
<evidence type="ECO:0000256" key="2">
    <source>
        <dbReference type="ARBA" id="ARBA00022723"/>
    </source>
</evidence>
<sequence>MATIPLPAYIGALERGTLEKQARLARAALKQCTLCPRRCKVDRTQEKTGFCRTGELARVASFNAHFGEEAPLVGENGSGTIFFSHCNLLCNFCQNYAISHLGEGDEVTDDELADIMLQLQGAGCHNINLVTPSHVVPQIIGAVGIAAQRGLIVPLVFNSGGYDCVDTLKRLDGIVDIYMPDFKFWDEGVARDTCNAPDYPAVTRKAILEMHRQVGDLCFDKASGLATRGLLVRHLVLPGGLAGTSAVMNFLADRVSRDTYVNVMAQYRPCGTARRMKPLDAPLSPSEYETAVREATCAGITRLDRPRRVFQLW</sequence>